<accession>H0V4E6</accession>
<protein>
    <submittedName>
        <fullName evidence="3">Chromosome 8 open reading frame 74</fullName>
    </submittedName>
</protein>
<evidence type="ECO:0000313" key="3">
    <source>
        <dbReference type="Ensembl" id="ENSCPOP00000004484.3"/>
    </source>
</evidence>
<organism evidence="3 4">
    <name type="scientific">Cavia porcellus</name>
    <name type="common">Guinea pig</name>
    <dbReference type="NCBI Taxonomy" id="10141"/>
    <lineage>
        <taxon>Eukaryota</taxon>
        <taxon>Metazoa</taxon>
        <taxon>Chordata</taxon>
        <taxon>Craniata</taxon>
        <taxon>Vertebrata</taxon>
        <taxon>Euteleostomi</taxon>
        <taxon>Mammalia</taxon>
        <taxon>Eutheria</taxon>
        <taxon>Euarchontoglires</taxon>
        <taxon>Glires</taxon>
        <taxon>Rodentia</taxon>
        <taxon>Hystricomorpha</taxon>
        <taxon>Caviidae</taxon>
        <taxon>Cavia</taxon>
    </lineage>
</organism>
<name>H0V4E6_CAVPO</name>
<dbReference type="HOGENOM" id="CLU_081156_0_0_1"/>
<dbReference type="InterPro" id="IPR032727">
    <property type="entry name" value="CLAMP"/>
</dbReference>
<sequence length="297" mass="33904">MALLTPQGVKEVFQLQLGRDLLRRLLRWEPLDEWSDPRGSILLDALYDCVLFAAGKGFPWVEVARVVKFTDELLVETKGCSSITEAVTILGNKLVDYQRHFTARDLLALCDYSHNTFIRHFRLYQYVLGQARTVHLTVTHLEVCTPPQPLPLAEGMHRDMWNHQQQVAALEATEEQKRRELRLLREALREEEGRLLEQTFASMQPQGTEGTQPHQGLCREALEHLVHEAVGIQIKSLGQRLQCEVQMAFNILDLRLQKQLLSLNVPLSPLPPSPGQLGPENAIKSHRAHRQKKARAK</sequence>
<dbReference type="PANTHER" id="PTHR28457:SF2">
    <property type="entry name" value="SIMILAR TO 4930578I06RIK PROTEIN"/>
    <property type="match status" value="1"/>
</dbReference>
<dbReference type="Bgee" id="ENSCPOG00000004982">
    <property type="expression patterns" value="Expressed in testis and 1 other cell type or tissue"/>
</dbReference>
<dbReference type="Ensembl" id="ENSCPOT00000005036.3">
    <property type="protein sequence ID" value="ENSCPOP00000004484.3"/>
    <property type="gene ID" value="ENSCPOG00000004982.4"/>
</dbReference>
<dbReference type="OMA" id="YQFVLCR"/>
<dbReference type="AlphaFoldDB" id="H0V4E6"/>
<gene>
    <name evidence="3" type="primary">C8orf74</name>
</gene>
<evidence type="ECO:0000313" key="4">
    <source>
        <dbReference type="Proteomes" id="UP000005447"/>
    </source>
</evidence>
<dbReference type="FunCoup" id="H0V4E6">
    <property type="interactions" value="9"/>
</dbReference>
<dbReference type="PANTHER" id="PTHR28457">
    <property type="entry name" value="COILED-COIL DOMAIN-CONTAINING PROTEIN 189"/>
    <property type="match status" value="1"/>
</dbReference>
<keyword evidence="1" id="KW-0175">Coiled coil</keyword>
<feature type="region of interest" description="Disordered" evidence="2">
    <location>
        <begin position="271"/>
        <end position="297"/>
    </location>
</feature>
<dbReference type="InParanoid" id="H0V4E6"/>
<feature type="coiled-coil region" evidence="1">
    <location>
        <begin position="167"/>
        <end position="198"/>
    </location>
</feature>
<evidence type="ECO:0000256" key="1">
    <source>
        <dbReference type="SAM" id="Coils"/>
    </source>
</evidence>
<feature type="compositionally biased region" description="Basic residues" evidence="2">
    <location>
        <begin position="284"/>
        <end position="297"/>
    </location>
</feature>
<keyword evidence="4" id="KW-1185">Reference proteome</keyword>
<dbReference type="Pfam" id="PF14769">
    <property type="entry name" value="CLAMP"/>
    <property type="match status" value="1"/>
</dbReference>
<dbReference type="EMBL" id="AAKN02003336">
    <property type="status" value="NOT_ANNOTATED_CDS"/>
    <property type="molecule type" value="Genomic_DNA"/>
</dbReference>
<reference evidence="4" key="1">
    <citation type="journal article" date="2011" name="Nature">
        <title>A high-resolution map of human evolutionary constraint using 29 mammals.</title>
        <authorList>
            <person name="Lindblad-Toh K."/>
            <person name="Garber M."/>
            <person name="Zuk O."/>
            <person name="Lin M.F."/>
            <person name="Parker B.J."/>
            <person name="Washietl S."/>
            <person name="Kheradpour P."/>
            <person name="Ernst J."/>
            <person name="Jordan G."/>
            <person name="Mauceli E."/>
            <person name="Ward L.D."/>
            <person name="Lowe C.B."/>
            <person name="Holloway A.K."/>
            <person name="Clamp M."/>
            <person name="Gnerre S."/>
            <person name="Alfoldi J."/>
            <person name="Beal K."/>
            <person name="Chang J."/>
            <person name="Clawson H."/>
            <person name="Cuff J."/>
            <person name="Di Palma F."/>
            <person name="Fitzgerald S."/>
            <person name="Flicek P."/>
            <person name="Guttman M."/>
            <person name="Hubisz M.J."/>
            <person name="Jaffe D.B."/>
            <person name="Jungreis I."/>
            <person name="Kent W.J."/>
            <person name="Kostka D."/>
            <person name="Lara M."/>
            <person name="Martins A.L."/>
            <person name="Massingham T."/>
            <person name="Moltke I."/>
            <person name="Raney B.J."/>
            <person name="Rasmussen M.D."/>
            <person name="Robinson J."/>
            <person name="Stark A."/>
            <person name="Vilella A.J."/>
            <person name="Wen J."/>
            <person name="Xie X."/>
            <person name="Zody M.C."/>
            <person name="Baldwin J."/>
            <person name="Bloom T."/>
            <person name="Chin C.W."/>
            <person name="Heiman D."/>
            <person name="Nicol R."/>
            <person name="Nusbaum C."/>
            <person name="Young S."/>
            <person name="Wilkinson J."/>
            <person name="Worley K.C."/>
            <person name="Kovar C.L."/>
            <person name="Muzny D.M."/>
            <person name="Gibbs R.A."/>
            <person name="Cree A."/>
            <person name="Dihn H.H."/>
            <person name="Fowler G."/>
            <person name="Jhangiani S."/>
            <person name="Joshi V."/>
            <person name="Lee S."/>
            <person name="Lewis L.R."/>
            <person name="Nazareth L.V."/>
            <person name="Okwuonu G."/>
            <person name="Santibanez J."/>
            <person name="Warren W.C."/>
            <person name="Mardis E.R."/>
            <person name="Weinstock G.M."/>
            <person name="Wilson R.K."/>
            <person name="Delehaunty K."/>
            <person name="Dooling D."/>
            <person name="Fronik C."/>
            <person name="Fulton L."/>
            <person name="Fulton B."/>
            <person name="Graves T."/>
            <person name="Minx P."/>
            <person name="Sodergren E."/>
            <person name="Birney E."/>
            <person name="Margulies E.H."/>
            <person name="Herrero J."/>
            <person name="Green E.D."/>
            <person name="Haussler D."/>
            <person name="Siepel A."/>
            <person name="Goldman N."/>
            <person name="Pollard K.S."/>
            <person name="Pedersen J.S."/>
            <person name="Lander E.S."/>
            <person name="Kellis M."/>
        </authorList>
    </citation>
    <scope>NUCLEOTIDE SEQUENCE [LARGE SCALE GENOMIC DNA]</scope>
    <source>
        <strain evidence="4">2N</strain>
    </source>
</reference>
<dbReference type="VEuPathDB" id="HostDB:ENSCPOG00000004982"/>
<dbReference type="eggNOG" id="ENOG502RYV3">
    <property type="taxonomic scope" value="Eukaryota"/>
</dbReference>
<reference evidence="3" key="3">
    <citation type="submission" date="2025-09" db="UniProtKB">
        <authorList>
            <consortium name="Ensembl"/>
        </authorList>
    </citation>
    <scope>IDENTIFICATION</scope>
    <source>
        <strain evidence="3">2N</strain>
    </source>
</reference>
<dbReference type="Proteomes" id="UP000005447">
    <property type="component" value="Unassembled WGS sequence"/>
</dbReference>
<proteinExistence type="predicted"/>
<reference evidence="3" key="2">
    <citation type="submission" date="2025-08" db="UniProtKB">
        <authorList>
            <consortium name="Ensembl"/>
        </authorList>
    </citation>
    <scope>IDENTIFICATION</scope>
    <source>
        <strain evidence="3">2N</strain>
    </source>
</reference>
<evidence type="ECO:0000256" key="2">
    <source>
        <dbReference type="SAM" id="MobiDB-lite"/>
    </source>
</evidence>
<dbReference type="GeneTree" id="ENSGT00940000154323"/>